<gene>
    <name evidence="1" type="ORF">N658DRAFT_276069</name>
</gene>
<keyword evidence="2" id="KW-1185">Reference proteome</keyword>
<dbReference type="AlphaFoldDB" id="A0AAN6T483"/>
<name>A0AAN6T483_9PEZI</name>
<proteinExistence type="predicted"/>
<protein>
    <submittedName>
        <fullName evidence="1">Uncharacterized protein</fullName>
    </submittedName>
</protein>
<organism evidence="1 2">
    <name type="scientific">Parathielavia hyrcaniae</name>
    <dbReference type="NCBI Taxonomy" id="113614"/>
    <lineage>
        <taxon>Eukaryota</taxon>
        <taxon>Fungi</taxon>
        <taxon>Dikarya</taxon>
        <taxon>Ascomycota</taxon>
        <taxon>Pezizomycotina</taxon>
        <taxon>Sordariomycetes</taxon>
        <taxon>Sordariomycetidae</taxon>
        <taxon>Sordariales</taxon>
        <taxon>Chaetomiaceae</taxon>
        <taxon>Parathielavia</taxon>
    </lineage>
</organism>
<reference evidence="1" key="1">
    <citation type="journal article" date="2023" name="Mol. Phylogenet. Evol.">
        <title>Genome-scale phylogeny and comparative genomics of the fungal order Sordariales.</title>
        <authorList>
            <person name="Hensen N."/>
            <person name="Bonometti L."/>
            <person name="Westerberg I."/>
            <person name="Brannstrom I.O."/>
            <person name="Guillou S."/>
            <person name="Cros-Aarteil S."/>
            <person name="Calhoun S."/>
            <person name="Haridas S."/>
            <person name="Kuo A."/>
            <person name="Mondo S."/>
            <person name="Pangilinan J."/>
            <person name="Riley R."/>
            <person name="LaButti K."/>
            <person name="Andreopoulos B."/>
            <person name="Lipzen A."/>
            <person name="Chen C."/>
            <person name="Yan M."/>
            <person name="Daum C."/>
            <person name="Ng V."/>
            <person name="Clum A."/>
            <person name="Steindorff A."/>
            <person name="Ohm R.A."/>
            <person name="Martin F."/>
            <person name="Silar P."/>
            <person name="Natvig D.O."/>
            <person name="Lalanne C."/>
            <person name="Gautier V."/>
            <person name="Ament-Velasquez S.L."/>
            <person name="Kruys A."/>
            <person name="Hutchinson M.I."/>
            <person name="Powell A.J."/>
            <person name="Barry K."/>
            <person name="Miller A.N."/>
            <person name="Grigoriev I.V."/>
            <person name="Debuchy R."/>
            <person name="Gladieux P."/>
            <person name="Hiltunen Thoren M."/>
            <person name="Johannesson H."/>
        </authorList>
    </citation>
    <scope>NUCLEOTIDE SEQUENCE</scope>
    <source>
        <strain evidence="1">CBS 757.83</strain>
    </source>
</reference>
<reference evidence="1" key="2">
    <citation type="submission" date="2023-05" db="EMBL/GenBank/DDBJ databases">
        <authorList>
            <consortium name="Lawrence Berkeley National Laboratory"/>
            <person name="Steindorff A."/>
            <person name="Hensen N."/>
            <person name="Bonometti L."/>
            <person name="Westerberg I."/>
            <person name="Brannstrom I.O."/>
            <person name="Guillou S."/>
            <person name="Cros-Aarteil S."/>
            <person name="Calhoun S."/>
            <person name="Haridas S."/>
            <person name="Kuo A."/>
            <person name="Mondo S."/>
            <person name="Pangilinan J."/>
            <person name="Riley R."/>
            <person name="Labutti K."/>
            <person name="Andreopoulos B."/>
            <person name="Lipzen A."/>
            <person name="Chen C."/>
            <person name="Yanf M."/>
            <person name="Daum C."/>
            <person name="Ng V."/>
            <person name="Clum A."/>
            <person name="Ohm R."/>
            <person name="Martin F."/>
            <person name="Silar P."/>
            <person name="Natvig D."/>
            <person name="Lalanne C."/>
            <person name="Gautier V."/>
            <person name="Ament-Velasquez S.L."/>
            <person name="Kruys A."/>
            <person name="Hutchinson M.I."/>
            <person name="Powell A.J."/>
            <person name="Barry K."/>
            <person name="Miller A.N."/>
            <person name="Grigoriev I.V."/>
            <person name="Debuchy R."/>
            <person name="Gladieux P."/>
            <person name="Thoren M.H."/>
            <person name="Johannesson H."/>
        </authorList>
    </citation>
    <scope>NUCLEOTIDE SEQUENCE</scope>
    <source>
        <strain evidence="1">CBS 757.83</strain>
    </source>
</reference>
<evidence type="ECO:0000313" key="2">
    <source>
        <dbReference type="Proteomes" id="UP001305647"/>
    </source>
</evidence>
<evidence type="ECO:0000313" key="1">
    <source>
        <dbReference type="EMBL" id="KAK4103499.1"/>
    </source>
</evidence>
<accession>A0AAN6T483</accession>
<dbReference type="Proteomes" id="UP001305647">
    <property type="component" value="Unassembled WGS sequence"/>
</dbReference>
<dbReference type="EMBL" id="MU863628">
    <property type="protein sequence ID" value="KAK4103499.1"/>
    <property type="molecule type" value="Genomic_DNA"/>
</dbReference>
<comment type="caution">
    <text evidence="1">The sequence shown here is derived from an EMBL/GenBank/DDBJ whole genome shotgun (WGS) entry which is preliminary data.</text>
</comment>
<sequence length="111" mass="12359">MSLSRFNKSMSSWLLMLGRRVRTLLPPFRASGSSAAMSAVTSEKPHPDSLRCRCRVGGLKDWLMMLSAWISASAEDSGGSCSELQPSPQAQLPHLRSLCSFEPIFLRRYLK</sequence>